<evidence type="ECO:0000313" key="2">
    <source>
        <dbReference type="Proteomes" id="UP001596112"/>
    </source>
</evidence>
<proteinExistence type="predicted"/>
<name>A0ABW1BC71_9ACTN</name>
<evidence type="ECO:0000313" key="1">
    <source>
        <dbReference type="EMBL" id="MFC5810426.1"/>
    </source>
</evidence>
<keyword evidence="2" id="KW-1185">Reference proteome</keyword>
<accession>A0ABW1BC71</accession>
<comment type="caution">
    <text evidence="1">The sequence shown here is derived from an EMBL/GenBank/DDBJ whole genome shotgun (WGS) entry which is preliminary data.</text>
</comment>
<gene>
    <name evidence="1" type="ORF">ACFQGO_23505</name>
</gene>
<organism evidence="1 2">
    <name type="scientific">Streptomyces heilongjiangensis</name>
    <dbReference type="NCBI Taxonomy" id="945052"/>
    <lineage>
        <taxon>Bacteria</taxon>
        <taxon>Bacillati</taxon>
        <taxon>Actinomycetota</taxon>
        <taxon>Actinomycetes</taxon>
        <taxon>Kitasatosporales</taxon>
        <taxon>Streptomycetaceae</taxon>
        <taxon>Streptomyces</taxon>
    </lineage>
</organism>
<dbReference type="EMBL" id="JBHSNZ010000017">
    <property type="protein sequence ID" value="MFC5810426.1"/>
    <property type="molecule type" value="Genomic_DNA"/>
</dbReference>
<dbReference type="Proteomes" id="UP001596112">
    <property type="component" value="Unassembled WGS sequence"/>
</dbReference>
<dbReference type="RefSeq" id="WP_159773869.1">
    <property type="nucleotide sequence ID" value="NZ_JAQOSL010000019.1"/>
</dbReference>
<protein>
    <submittedName>
        <fullName evidence="1">Uncharacterized protein</fullName>
    </submittedName>
</protein>
<reference evidence="2" key="1">
    <citation type="journal article" date="2019" name="Int. J. Syst. Evol. Microbiol.">
        <title>The Global Catalogue of Microorganisms (GCM) 10K type strain sequencing project: providing services to taxonomists for standard genome sequencing and annotation.</title>
        <authorList>
            <consortium name="The Broad Institute Genomics Platform"/>
            <consortium name="The Broad Institute Genome Sequencing Center for Infectious Disease"/>
            <person name="Wu L."/>
            <person name="Ma J."/>
        </authorList>
    </citation>
    <scope>NUCLEOTIDE SEQUENCE [LARGE SCALE GENOMIC DNA]</scope>
    <source>
        <strain evidence="2">JCM 9918</strain>
    </source>
</reference>
<sequence length="45" mass="5104">MATVMDDPQPVTPRLVGTSMEIAAYTDAEERERFLARTFGSQDWL</sequence>